<dbReference type="EMBL" id="JANBPW010002219">
    <property type="protein sequence ID" value="KAJ1941583.1"/>
    <property type="molecule type" value="Genomic_DNA"/>
</dbReference>
<protein>
    <submittedName>
        <fullName evidence="1">Uncharacterized protein</fullName>
    </submittedName>
</protein>
<gene>
    <name evidence="1" type="ORF">FBU59_003460</name>
</gene>
<sequence>MDSISGGGTRERPPLKFLQYWAMQRTNQANDGSATTDISIKQQQPGFADFVISFKYTPPSSDSVLKKARSLSEGHQAAEDKRATKAEKISDKLSELVQRLTRAGLDVEIREALAAKKGHAGNGGDEYTKASTSLSAEPGHLLLFVRCPRETLLQEWRRERLQDWLSGMLPLRRVPRDAALQVADPFEVDPETQDDPSKLLQAASDTAERMSPSERQRIVYKLIVGPVEDGCANVNPERERWVESVFALQDRSFNKEWIKHWSSKWLIDRHDLRSIRHHFGEEIAMYFAFLQSYFLWLAIPSAIGLLAWLFAWSFSWQFGIVIVLWSVIFTETWARRESDIATYWGVHGAEKAASMRRPQFHPDRYITDPATGEQAPFFSTGKRWLRRLLSVPVTLALALLMTVFVSIIFAVQTFLAEYYNGPFQTLLGLTPVVLFSLCLPMYTALCTHVAKLLTEYENYEYETEYTAQYTTKVFIFQFLQDHLYLFLTAWVFVPYQDTFEHLLRSVYLLITELPPWLTPFLAREIEKNSGRIAMAAIKSSSTPAVTKIQDLLTSFIVTGQIVNLMTETGMPLIMRWWSTRALKKADKESSSTADVTVVSEKSHSSILGNTLTRASTGGFDLWADSVCQGESPIAPASIESQFIANVTSEVTLPEYDTYADYAEMASQFGR</sequence>
<accession>A0ACC1J8F7</accession>
<feature type="non-terminal residue" evidence="1">
    <location>
        <position position="670"/>
    </location>
</feature>
<name>A0ACC1J8F7_9FUNG</name>
<organism evidence="1 2">
    <name type="scientific">Linderina macrospora</name>
    <dbReference type="NCBI Taxonomy" id="4868"/>
    <lineage>
        <taxon>Eukaryota</taxon>
        <taxon>Fungi</taxon>
        <taxon>Fungi incertae sedis</taxon>
        <taxon>Zoopagomycota</taxon>
        <taxon>Kickxellomycotina</taxon>
        <taxon>Kickxellomycetes</taxon>
        <taxon>Kickxellales</taxon>
        <taxon>Kickxellaceae</taxon>
        <taxon>Linderina</taxon>
    </lineage>
</organism>
<dbReference type="Proteomes" id="UP001150603">
    <property type="component" value="Unassembled WGS sequence"/>
</dbReference>
<keyword evidence="2" id="KW-1185">Reference proteome</keyword>
<reference evidence="1" key="1">
    <citation type="submission" date="2022-07" db="EMBL/GenBank/DDBJ databases">
        <title>Phylogenomic reconstructions and comparative analyses of Kickxellomycotina fungi.</title>
        <authorList>
            <person name="Reynolds N.K."/>
            <person name="Stajich J.E."/>
            <person name="Barry K."/>
            <person name="Grigoriev I.V."/>
            <person name="Crous P."/>
            <person name="Smith M.E."/>
        </authorList>
    </citation>
    <scope>NUCLEOTIDE SEQUENCE</scope>
    <source>
        <strain evidence="1">NRRL 5244</strain>
    </source>
</reference>
<evidence type="ECO:0000313" key="1">
    <source>
        <dbReference type="EMBL" id="KAJ1941583.1"/>
    </source>
</evidence>
<comment type="caution">
    <text evidence="1">The sequence shown here is derived from an EMBL/GenBank/DDBJ whole genome shotgun (WGS) entry which is preliminary data.</text>
</comment>
<proteinExistence type="predicted"/>
<evidence type="ECO:0000313" key="2">
    <source>
        <dbReference type="Proteomes" id="UP001150603"/>
    </source>
</evidence>